<feature type="region of interest" description="Disordered" evidence="1">
    <location>
        <begin position="257"/>
        <end position="348"/>
    </location>
</feature>
<organism evidence="2 3">
    <name type="scientific">Linum trigynum</name>
    <dbReference type="NCBI Taxonomy" id="586398"/>
    <lineage>
        <taxon>Eukaryota</taxon>
        <taxon>Viridiplantae</taxon>
        <taxon>Streptophyta</taxon>
        <taxon>Embryophyta</taxon>
        <taxon>Tracheophyta</taxon>
        <taxon>Spermatophyta</taxon>
        <taxon>Magnoliopsida</taxon>
        <taxon>eudicotyledons</taxon>
        <taxon>Gunneridae</taxon>
        <taxon>Pentapetalae</taxon>
        <taxon>rosids</taxon>
        <taxon>fabids</taxon>
        <taxon>Malpighiales</taxon>
        <taxon>Linaceae</taxon>
        <taxon>Linum</taxon>
    </lineage>
</organism>
<feature type="compositionally biased region" description="Low complexity" evidence="1">
    <location>
        <begin position="303"/>
        <end position="329"/>
    </location>
</feature>
<feature type="region of interest" description="Disordered" evidence="1">
    <location>
        <begin position="128"/>
        <end position="182"/>
    </location>
</feature>
<feature type="region of interest" description="Disordered" evidence="1">
    <location>
        <begin position="218"/>
        <end position="242"/>
    </location>
</feature>
<proteinExistence type="predicted"/>
<protein>
    <submittedName>
        <fullName evidence="2">Uncharacterized protein</fullName>
    </submittedName>
</protein>
<name>A0AAV2CRY4_9ROSI</name>
<sequence length="442" mass="47111">MNGAGGRFRLNNRGGGVQRKDRDNDDLTLFKELYRREKDQAASLLQPISDEFEVNAAGTHHSFYRIPSGKKDGSQGYEFFGGGGHGKNDYDWLKTPPATPLFPSLEMEASRPDLLVQREITVVQPLSRFAASSESGKSRTTSTTTSPTTTTKSSPSRPKMPTNRSSLAGQRPTPNVAHPVGNEVGPTLVQYGRPKPTTDHYAGPKLQPIIERATNTTTIPSSVGKSNVKPVQQPKTRGLSPGVRSNIATVAAAVAADHHSRTTIASSRPDRASSTSRIRPKPMPFGHQKTSAATTAAVPVKPRSSSSSSRPRLSSTSTTTTRTTTTTATNNEGSYVHNQKSRGGGGTQVFGSKMVDKVMSARKSYSTTTSGVGQHLEAVQGANSLKPKAKLSAEGLGNGGDKAGNPAGAPAAGFGRILALRNMELNRDRNNRSHYNQHATRS</sequence>
<feature type="compositionally biased region" description="Polar residues" evidence="1">
    <location>
        <begin position="218"/>
        <end position="235"/>
    </location>
</feature>
<evidence type="ECO:0000256" key="1">
    <source>
        <dbReference type="SAM" id="MobiDB-lite"/>
    </source>
</evidence>
<dbReference type="PANTHER" id="PTHR31949:SF6">
    <property type="entry name" value="DUF4005 DOMAIN-CONTAINING PROTEIN"/>
    <property type="match status" value="1"/>
</dbReference>
<feature type="compositionally biased region" description="Polar residues" evidence="1">
    <location>
        <begin position="262"/>
        <end position="277"/>
    </location>
</feature>
<dbReference type="AlphaFoldDB" id="A0AAV2CRY4"/>
<evidence type="ECO:0000313" key="3">
    <source>
        <dbReference type="Proteomes" id="UP001497516"/>
    </source>
</evidence>
<dbReference type="GO" id="GO:0055028">
    <property type="term" value="C:cortical microtubule"/>
    <property type="evidence" value="ECO:0007669"/>
    <property type="project" value="TreeGrafter"/>
</dbReference>
<feature type="region of interest" description="Disordered" evidence="1">
    <location>
        <begin position="1"/>
        <end position="23"/>
    </location>
</feature>
<feature type="compositionally biased region" description="Low complexity" evidence="1">
    <location>
        <begin position="132"/>
        <end position="159"/>
    </location>
</feature>
<dbReference type="Proteomes" id="UP001497516">
    <property type="component" value="Chromosome 10"/>
</dbReference>
<dbReference type="GO" id="GO:0043622">
    <property type="term" value="P:cortical microtubule organization"/>
    <property type="evidence" value="ECO:0007669"/>
    <property type="project" value="TreeGrafter"/>
</dbReference>
<reference evidence="2 3" key="1">
    <citation type="submission" date="2024-04" db="EMBL/GenBank/DDBJ databases">
        <authorList>
            <person name="Fracassetti M."/>
        </authorList>
    </citation>
    <scope>NUCLEOTIDE SEQUENCE [LARGE SCALE GENOMIC DNA]</scope>
</reference>
<dbReference type="EMBL" id="OZ034814">
    <property type="protein sequence ID" value="CAL1359308.1"/>
    <property type="molecule type" value="Genomic_DNA"/>
</dbReference>
<dbReference type="PANTHER" id="PTHR31949">
    <property type="entry name" value="GASTRIC MUCIN-LIKE PROTEIN"/>
    <property type="match status" value="1"/>
</dbReference>
<evidence type="ECO:0000313" key="2">
    <source>
        <dbReference type="EMBL" id="CAL1359308.1"/>
    </source>
</evidence>
<keyword evidence="3" id="KW-1185">Reference proteome</keyword>
<gene>
    <name evidence="2" type="ORF">LTRI10_LOCUS6803</name>
</gene>
<accession>A0AAV2CRY4</accession>